<comment type="subcellular location">
    <subcellularLocation>
        <location evidence="1">Golgi apparatus</location>
    </subcellularLocation>
</comment>
<dbReference type="GeneTree" id="ENSGT00710000106769"/>
<dbReference type="GO" id="GO:0006888">
    <property type="term" value="P:endoplasmic reticulum to Golgi vesicle-mediated transport"/>
    <property type="evidence" value="ECO:0007669"/>
    <property type="project" value="TreeGrafter"/>
</dbReference>
<evidence type="ECO:0000256" key="3">
    <source>
        <dbReference type="ARBA" id="ARBA00023054"/>
    </source>
</evidence>
<feature type="coiled-coil region" evidence="4">
    <location>
        <begin position="1090"/>
        <end position="1184"/>
    </location>
</feature>
<proteinExistence type="predicted"/>
<feature type="coiled-coil region" evidence="4">
    <location>
        <begin position="1006"/>
        <end position="1060"/>
    </location>
</feature>
<feature type="coiled-coil region" evidence="4">
    <location>
        <begin position="580"/>
        <end position="802"/>
    </location>
</feature>
<name>A0AAY4DPZ4_9TELE</name>
<feature type="coiled-coil region" evidence="4">
    <location>
        <begin position="893"/>
        <end position="920"/>
    </location>
</feature>
<evidence type="ECO:0000256" key="4">
    <source>
        <dbReference type="SAM" id="Coils"/>
    </source>
</evidence>
<organism evidence="6 7">
    <name type="scientific">Denticeps clupeoides</name>
    <name type="common">denticle herring</name>
    <dbReference type="NCBI Taxonomy" id="299321"/>
    <lineage>
        <taxon>Eukaryota</taxon>
        <taxon>Metazoa</taxon>
        <taxon>Chordata</taxon>
        <taxon>Craniata</taxon>
        <taxon>Vertebrata</taxon>
        <taxon>Euteleostomi</taxon>
        <taxon>Actinopterygii</taxon>
        <taxon>Neopterygii</taxon>
        <taxon>Teleostei</taxon>
        <taxon>Clupei</taxon>
        <taxon>Clupeiformes</taxon>
        <taxon>Denticipitoidei</taxon>
        <taxon>Denticipitidae</taxon>
        <taxon>Denticeps</taxon>
    </lineage>
</organism>
<feature type="coiled-coil region" evidence="4">
    <location>
        <begin position="171"/>
        <end position="272"/>
    </location>
</feature>
<feature type="coiled-coil region" evidence="4">
    <location>
        <begin position="1231"/>
        <end position="1356"/>
    </location>
</feature>
<keyword evidence="3 4" id="KW-0175">Coiled coil</keyword>
<evidence type="ECO:0008006" key="8">
    <source>
        <dbReference type="Google" id="ProtNLM"/>
    </source>
</evidence>
<evidence type="ECO:0000256" key="1">
    <source>
        <dbReference type="ARBA" id="ARBA00004555"/>
    </source>
</evidence>
<evidence type="ECO:0000313" key="6">
    <source>
        <dbReference type="Ensembl" id="ENSDCDP00010047597.1"/>
    </source>
</evidence>
<keyword evidence="2" id="KW-0333">Golgi apparatus</keyword>
<dbReference type="PANTHER" id="PTHR18921:SF2">
    <property type="entry name" value="THYROID RECEPTOR-INTERACTING PROTEIN 11"/>
    <property type="match status" value="1"/>
</dbReference>
<evidence type="ECO:0000256" key="5">
    <source>
        <dbReference type="SAM" id="MobiDB-lite"/>
    </source>
</evidence>
<keyword evidence="7" id="KW-1185">Reference proteome</keyword>
<gene>
    <name evidence="6" type="primary">TRIP11</name>
</gene>
<feature type="coiled-coil region" evidence="4">
    <location>
        <begin position="1403"/>
        <end position="1645"/>
    </location>
</feature>
<sequence>MSSWLGGIGSGLGQSLGQVGGSLSSFTGQISNFTKDILLEGAEEVGDAATELQVSNSKLVEVEAAFASQKSEYDRLRKNNAELEEKLEVAELQNKQQSVEYRTLLQQKEVEISHLKARQNGLQEEVQKLQRSAQASPSESAMLPVTTSGAHQGFHGDEVDLSDVLWSQQEINRLSSEVLRLETEVAHFRRMAQLTVGENGEQGEILRLQRTVKELRETMSRELDEHQHELAALQDAQRQKMADITRRHREELAEYEERIEELEEQIHNGEGMCQGHILHNGQESNPEYINLFLLPNISCAINGQSTVNYLNSLLTFQHVLLEKQQITEDKGASLGGDPDSVMGEVTELKSTLQLRDAALKQAQLDNETLSIELDELDRQNQEATQHLIALKDQLTHQRTEADNEMSSLQTELSSTHDQKNKLQQELEAMKEKLSQSAFTLNDLHMGKQQFEVTVKDIKDKLSKSQEQTREIQQETSELKRMLQEKDKELAAGRQRLKEAEERTGETESHRREFEDKDREIEMIKKELAEMRNTYEKVKSEEYEMKMHNRKLVEESVETVAKVEDLGRQVKDSQAALSRAVLEKDTRIEALRLEKVELEEELNQAERRLSEQARQYQQTIEELTRARSMDSSALQTEHERAIRLNQEKDLEIAQLRRDLENLAADHKDTNEMLAITVAGQKQLTEVLNEKDSFAEALKAKVTEMQKEMERDITKVKAESETFRRLVEEKDKQLGAMKEENSHLKEEIDHLRDQQSRPQPMTEPKTLDIITELETEVVHLKTARDSMDEEIQGLRTALEEQQGALLQSQHAVQVQQSELEQAHSRHEQSTLNYETLIASKDEEVARLQEVVEGLAVQRQSPQQSLSPEEILHEDKTLSLSGENGHEKYDLSKVEIEKLLKGIKEKESEISQLNEKNLSLTKQLDQLVVSRDEVGKLSQMVLQKDLEIQALHARVSMGVGGGHSQDLLYLHQQIQAYAVEREQVLAVLNEKTRENSQLRSDYHRIMDIVAAKEAALLKLQQENQRLSTMSDPSGSQEMFRETIQNLSRIIREKDIEIDALTQKCQTLVTVLQASGGESGSTSGGVSSNQFEELLQERDTLKQQVKKMDEWKQQVITTVKNMQHESAQLHEELIRLQGEVSADSDCSSKLSVDYASLVQSYEHKERKLGSLSQELAQVQQTISQLSSTKDVLLGKLDSVAQNPETSFLAGHTGPTFPAVEPSTHQLTTGSPHQELVSLQNLLAEKEVVIRTLQENNHRLSNSASVSESEQRSHMEEVRQLQERLESLQRSLREKDLLIKTKGDQLSHVSETLRNRESDNEVLKQAVTNLKERALILELDVQKLKEENERVAGRSREKETEFRALQETNMQVSLLLKEKEFEWRAVSEKAAAMEQMLKDRDQGKTGELNQLLNEVKSMQEKAVAFQQERDQVMMALKQKQMETSALQSELQHLKDKEQRLKLELERLRNHLLEVEDSYTREALGAEDREAELRHRVALLEEKLASSSSAVENASQQASLQVESLQEQLNGAVRQRDDALLKLRAADEQVKQYAVSLSNLQMVLEQFQQEEKAMYSAELEKHKKEKDEWRRKAERLADEASALKLNLDEANGALESASRLTDQLDLKDEQIDDLKKQVAVRQEMLEDSQNKLMNLLNSTEGKVDKVLMRNLYLGYFHTPKNKHADVLRLMGSVLGVPREEMLEEENRRGVTGWVSSWLGNRAVQSVPNTPQRPTHVQELNKSFSEMFVKFLEVESSPALPAPKLPMYDIKPLSAPPPGRTAAQAAPSRRAGESNPFLASRSAAVPLLNPGVPGTSGTTGHLLMKPISDSLPTFTPLPVSTEASAGVVLKDLLKQ</sequence>
<feature type="region of interest" description="Disordered" evidence="5">
    <location>
        <begin position="1765"/>
        <end position="1788"/>
    </location>
</feature>
<dbReference type="PANTHER" id="PTHR18921">
    <property type="entry name" value="MYOSIN HEAVY CHAIN - RELATED"/>
    <property type="match status" value="1"/>
</dbReference>
<dbReference type="Proteomes" id="UP000694580">
    <property type="component" value="Chromosome 1"/>
</dbReference>
<reference evidence="6" key="2">
    <citation type="submission" date="2025-08" db="UniProtKB">
        <authorList>
            <consortium name="Ensembl"/>
        </authorList>
    </citation>
    <scope>IDENTIFICATION</scope>
</reference>
<feature type="region of interest" description="Disordered" evidence="5">
    <location>
        <begin position="490"/>
        <end position="514"/>
    </location>
</feature>
<accession>A0AAY4DPZ4</accession>
<evidence type="ECO:0000313" key="7">
    <source>
        <dbReference type="Proteomes" id="UP000694580"/>
    </source>
</evidence>
<reference evidence="6 7" key="1">
    <citation type="submission" date="2020-06" db="EMBL/GenBank/DDBJ databases">
        <authorList>
            <consortium name="Wellcome Sanger Institute Data Sharing"/>
        </authorList>
    </citation>
    <scope>NUCLEOTIDE SEQUENCE [LARGE SCALE GENOMIC DNA]</scope>
</reference>
<feature type="coiled-coil region" evidence="4">
    <location>
        <begin position="59"/>
        <end position="132"/>
    </location>
</feature>
<protein>
    <recommendedName>
        <fullName evidence="8">GRIP domain-containing protein</fullName>
    </recommendedName>
</protein>
<dbReference type="GO" id="GO:0031267">
    <property type="term" value="F:small GTPase binding"/>
    <property type="evidence" value="ECO:0007669"/>
    <property type="project" value="TreeGrafter"/>
</dbReference>
<reference evidence="6" key="3">
    <citation type="submission" date="2025-09" db="UniProtKB">
        <authorList>
            <consortium name="Ensembl"/>
        </authorList>
    </citation>
    <scope>IDENTIFICATION</scope>
</reference>
<dbReference type="GO" id="GO:0005794">
    <property type="term" value="C:Golgi apparatus"/>
    <property type="evidence" value="ECO:0007669"/>
    <property type="project" value="UniProtKB-SubCell"/>
</dbReference>
<evidence type="ECO:0000256" key="2">
    <source>
        <dbReference type="ARBA" id="ARBA00023034"/>
    </source>
</evidence>
<dbReference type="Ensembl" id="ENSDCDT00010057836.1">
    <property type="protein sequence ID" value="ENSDCDP00010047597.1"/>
    <property type="gene ID" value="ENSDCDG00010028519.1"/>
</dbReference>
<dbReference type="GO" id="GO:0007030">
    <property type="term" value="P:Golgi organization"/>
    <property type="evidence" value="ECO:0007669"/>
    <property type="project" value="TreeGrafter"/>
</dbReference>